<organism evidence="1 2">
    <name type="scientific">Butyrivibrio hungatei</name>
    <dbReference type="NCBI Taxonomy" id="185008"/>
    <lineage>
        <taxon>Bacteria</taxon>
        <taxon>Bacillati</taxon>
        <taxon>Bacillota</taxon>
        <taxon>Clostridia</taxon>
        <taxon>Lachnospirales</taxon>
        <taxon>Lachnospiraceae</taxon>
        <taxon>Butyrivibrio</taxon>
    </lineage>
</organism>
<evidence type="ECO:0000313" key="2">
    <source>
        <dbReference type="Proteomes" id="UP000179284"/>
    </source>
</evidence>
<sequence length="220" mass="25007">MELTVNNYTDRVGNEFLRVRNVDKNGEEVVRILTVPQFCSYLGHSLVEDVQLVKVKDNFWPQNTIERYFGDYDNYVCTWIVEPAVRVVVFGNKHYHVPFPRLVFKIRVSKGSVVAKKCYALKNGDDKTLYQYPFGNVSGSGHICTGNIKIEGLDEAVCTFSEEFFLGKTNNDYYGDGTGRVKPACSQAKLLEKLEKLDVFPEKWLVKTGTIDDLLEKAVA</sequence>
<geneLocation type="plasmid" evidence="2">
    <name>pnp144</name>
</geneLocation>
<dbReference type="InterPro" id="IPR032787">
    <property type="entry name" value="Prok-E2_D"/>
</dbReference>
<dbReference type="KEGG" id="bhu:bhn_II056"/>
<dbReference type="OrthoDB" id="1955591at2"/>
<evidence type="ECO:0008006" key="3">
    <source>
        <dbReference type="Google" id="ProtNLM"/>
    </source>
</evidence>
<evidence type="ECO:0000313" key="1">
    <source>
        <dbReference type="EMBL" id="AOZ97855.1"/>
    </source>
</evidence>
<gene>
    <name evidence="1" type="ORF">bhn_II056</name>
</gene>
<proteinExistence type="predicted"/>
<dbReference type="EMBL" id="CP017832">
    <property type="protein sequence ID" value="AOZ97855.1"/>
    <property type="molecule type" value="Genomic_DNA"/>
</dbReference>
<reference evidence="2" key="1">
    <citation type="submission" date="2016-10" db="EMBL/GenBank/DDBJ databases">
        <title>The complete genome sequence of the rumen bacterium Butyrivibrio hungatei MB2003.</title>
        <authorList>
            <person name="Palevich N."/>
            <person name="Kelly W.J."/>
            <person name="Leahy S.C."/>
            <person name="Altermann E."/>
            <person name="Rakonjac J."/>
            <person name="Attwood G.T."/>
        </authorList>
    </citation>
    <scope>NUCLEOTIDE SEQUENCE [LARGE SCALE GENOMIC DNA]</scope>
    <source>
        <strain evidence="2">MB2003</strain>
        <plasmid evidence="2">Plasmid pnp144</plasmid>
    </source>
</reference>
<dbReference type="AlphaFoldDB" id="A0A1D9P6T2"/>
<dbReference type="Proteomes" id="UP000179284">
    <property type="component" value="Plasmid pNP144"/>
</dbReference>
<protein>
    <recommendedName>
        <fullName evidence="3">PRTRC system protein B</fullName>
    </recommendedName>
</protein>
<name>A0A1D9P6T2_9FIRM</name>
<accession>A0A1D9P6T2</accession>
<dbReference type="Pfam" id="PF14460">
    <property type="entry name" value="Prok-E2_D"/>
    <property type="match status" value="1"/>
</dbReference>
<keyword evidence="2" id="KW-1185">Reference proteome</keyword>
<keyword evidence="1" id="KW-0614">Plasmid</keyword>
<dbReference type="RefSeq" id="WP_071177614.1">
    <property type="nucleotide sequence ID" value="NZ_CP017832.1"/>
</dbReference>